<comment type="caution">
    <text evidence="1">The sequence shown here is derived from an EMBL/GenBank/DDBJ whole genome shotgun (WGS) entry which is preliminary data.</text>
</comment>
<sequence>MFSPTCKSIFIAAVGFAVMPGNARSQSKFDPKLLAPGRSTLTCYTVKNGKESPIGTFTVRLHTAGDKLTVTAGANVEKVVTVSKPERKWR</sequence>
<reference evidence="1 2" key="1">
    <citation type="submission" date="2020-04" db="EMBL/GenBank/DDBJ databases">
        <authorList>
            <person name="Yin C."/>
        </authorList>
    </citation>
    <scope>NUCLEOTIDE SEQUENCE [LARGE SCALE GENOMIC DNA]</scope>
    <source>
        <strain evidence="1 2">Ae27</strain>
    </source>
</reference>
<evidence type="ECO:0000313" key="1">
    <source>
        <dbReference type="EMBL" id="NLR64838.1"/>
    </source>
</evidence>
<proteinExistence type="predicted"/>
<gene>
    <name evidence="1" type="ORF">HGH92_11030</name>
</gene>
<dbReference type="EMBL" id="JABAIA010000001">
    <property type="protein sequence ID" value="NLR64838.1"/>
    <property type="molecule type" value="Genomic_DNA"/>
</dbReference>
<dbReference type="AlphaFoldDB" id="A0A847RVC9"/>
<protein>
    <submittedName>
        <fullName evidence="1">Uncharacterized protein</fullName>
    </submittedName>
</protein>
<organism evidence="1 2">
    <name type="scientific">Chitinophaga varians</name>
    <dbReference type="NCBI Taxonomy" id="2202339"/>
    <lineage>
        <taxon>Bacteria</taxon>
        <taxon>Pseudomonadati</taxon>
        <taxon>Bacteroidota</taxon>
        <taxon>Chitinophagia</taxon>
        <taxon>Chitinophagales</taxon>
        <taxon>Chitinophagaceae</taxon>
        <taxon>Chitinophaga</taxon>
    </lineage>
</organism>
<name>A0A847RVC9_9BACT</name>
<dbReference type="RefSeq" id="WP_168870767.1">
    <property type="nucleotide sequence ID" value="NZ_JABAIA010000001.1"/>
</dbReference>
<dbReference type="Proteomes" id="UP000570474">
    <property type="component" value="Unassembled WGS sequence"/>
</dbReference>
<evidence type="ECO:0000313" key="2">
    <source>
        <dbReference type="Proteomes" id="UP000570474"/>
    </source>
</evidence>
<accession>A0A847RVC9</accession>
<keyword evidence="2" id="KW-1185">Reference proteome</keyword>